<evidence type="ECO:0000259" key="1">
    <source>
        <dbReference type="Pfam" id="PF25207"/>
    </source>
</evidence>
<reference evidence="2 3" key="1">
    <citation type="journal article" date="2014" name="PLoS Genet.">
        <title>Phylogenetically driven sequencing of extremely halophilic archaea reveals strategies for static and dynamic osmo-response.</title>
        <authorList>
            <person name="Becker E.A."/>
            <person name="Seitzer P.M."/>
            <person name="Tritt A."/>
            <person name="Larsen D."/>
            <person name="Krusor M."/>
            <person name="Yao A.I."/>
            <person name="Wu D."/>
            <person name="Madern D."/>
            <person name="Eisen J.A."/>
            <person name="Darling A.E."/>
            <person name="Facciotti M.T."/>
        </authorList>
    </citation>
    <scope>NUCLEOTIDE SEQUENCE [LARGE SCALE GENOMIC DNA]</scope>
    <source>
        <strain evidence="2 3">2-9-1</strain>
    </source>
</reference>
<name>M0CEL5_9EURY</name>
<dbReference type="Proteomes" id="UP000011626">
    <property type="component" value="Unassembled WGS sequence"/>
</dbReference>
<sequence>MPQHSDSIGSCPECGSPLHQRDILVEYDTDTTTRYYVECPECLTVVHPA</sequence>
<dbReference type="InterPro" id="IPR057159">
    <property type="entry name" value="DUF7837"/>
</dbReference>
<protein>
    <recommendedName>
        <fullName evidence="1">DUF7837 domain-containing protein</fullName>
    </recommendedName>
</protein>
<dbReference type="Pfam" id="PF25207">
    <property type="entry name" value="DUF7837"/>
    <property type="match status" value="1"/>
</dbReference>
<evidence type="ECO:0000313" key="2">
    <source>
        <dbReference type="EMBL" id="ELZ20807.1"/>
    </source>
</evidence>
<feature type="domain" description="DUF7837" evidence="1">
    <location>
        <begin position="5"/>
        <end position="49"/>
    </location>
</feature>
<dbReference type="AlphaFoldDB" id="M0CEL5"/>
<proteinExistence type="predicted"/>
<comment type="caution">
    <text evidence="2">The sequence shown here is derived from an EMBL/GenBank/DDBJ whole genome shotgun (WGS) entry which is preliminary data.</text>
</comment>
<evidence type="ECO:0000313" key="3">
    <source>
        <dbReference type="Proteomes" id="UP000011626"/>
    </source>
</evidence>
<dbReference type="EMBL" id="AOIU01000044">
    <property type="protein sequence ID" value="ELZ20807.1"/>
    <property type="molecule type" value="Genomic_DNA"/>
</dbReference>
<keyword evidence="3" id="KW-1185">Reference proteome</keyword>
<gene>
    <name evidence="2" type="ORF">C475_19448</name>
</gene>
<accession>M0CEL5</accession>
<organism evidence="2 3">
    <name type="scientific">Halosimplex carlsbadense 2-9-1</name>
    <dbReference type="NCBI Taxonomy" id="797114"/>
    <lineage>
        <taxon>Archaea</taxon>
        <taxon>Methanobacteriati</taxon>
        <taxon>Methanobacteriota</taxon>
        <taxon>Stenosarchaea group</taxon>
        <taxon>Halobacteria</taxon>
        <taxon>Halobacteriales</taxon>
        <taxon>Haloarculaceae</taxon>
        <taxon>Halosimplex</taxon>
    </lineage>
</organism>